<keyword evidence="1" id="KW-0175">Coiled coil</keyword>
<feature type="coiled-coil region" evidence="1">
    <location>
        <begin position="323"/>
        <end position="357"/>
    </location>
</feature>
<feature type="transmembrane region" description="Helical" evidence="2">
    <location>
        <begin position="284"/>
        <end position="307"/>
    </location>
</feature>
<comment type="caution">
    <text evidence="3">The sequence shown here is derived from an EMBL/GenBank/DDBJ whole genome shotgun (WGS) entry which is preliminary data.</text>
</comment>
<dbReference type="EMBL" id="BAABHB010000007">
    <property type="protein sequence ID" value="GAA4410227.1"/>
    <property type="molecule type" value="Genomic_DNA"/>
</dbReference>
<evidence type="ECO:0000313" key="3">
    <source>
        <dbReference type="EMBL" id="GAA4410227.1"/>
    </source>
</evidence>
<evidence type="ECO:0000256" key="1">
    <source>
        <dbReference type="SAM" id="Coils"/>
    </source>
</evidence>
<sequence>MTTFALFPTKLNGHATQPVTDQPIAGAGPEPATDTLVKRVNLHRYGYEKAEHHRGNAEALRNLFNQIWRGYLIDERSDDTRRQQQRQTIDQQILQLEKDADLARTEINKINVTDIPKLEQEIGDLEEQMLELRKAEAEGPRHPDHIDRFRLRFYWLLFLPLTLFVYAFYVSGFYSAFIRDLVGEAQAAGTNGLAGVMSTIFARSAFETLHFHWIAPFVFFAFGGFLHILADGSHRLRWWSLAGLLLVVLVADGLLAFFVEQKSHELKVLMGLADGEHHWWTSPVFYLIIVLGFVTCLIWSGILHALMHEEGKKDFYRITRLEIRSRQQRRQQLKARIQDLKARLEELEGTIRKIGLDVQALTHRKDVLVVSDSELEKYITDFYDGWLGYVNNRLGNEALRIECETVRQAFYQEHLRQFAAGSLQ</sequence>
<name>A0ABP8KMK9_9BACT</name>
<accession>A0ABP8KMK9</accession>
<organism evidence="3 4">
    <name type="scientific">Nibrella viscosa</name>
    <dbReference type="NCBI Taxonomy" id="1084524"/>
    <lineage>
        <taxon>Bacteria</taxon>
        <taxon>Pseudomonadati</taxon>
        <taxon>Bacteroidota</taxon>
        <taxon>Cytophagia</taxon>
        <taxon>Cytophagales</taxon>
        <taxon>Spirosomataceae</taxon>
        <taxon>Nibrella</taxon>
    </lineage>
</organism>
<reference evidence="4" key="1">
    <citation type="journal article" date="2019" name="Int. J. Syst. Evol. Microbiol.">
        <title>The Global Catalogue of Microorganisms (GCM) 10K type strain sequencing project: providing services to taxonomists for standard genome sequencing and annotation.</title>
        <authorList>
            <consortium name="The Broad Institute Genomics Platform"/>
            <consortium name="The Broad Institute Genome Sequencing Center for Infectious Disease"/>
            <person name="Wu L."/>
            <person name="Ma J."/>
        </authorList>
    </citation>
    <scope>NUCLEOTIDE SEQUENCE [LARGE SCALE GENOMIC DNA]</scope>
    <source>
        <strain evidence="4">JCM 17925</strain>
    </source>
</reference>
<evidence type="ECO:0000313" key="4">
    <source>
        <dbReference type="Proteomes" id="UP001500936"/>
    </source>
</evidence>
<keyword evidence="4" id="KW-1185">Reference proteome</keyword>
<dbReference type="Proteomes" id="UP001500936">
    <property type="component" value="Unassembled WGS sequence"/>
</dbReference>
<protein>
    <submittedName>
        <fullName evidence="3">Uncharacterized protein</fullName>
    </submittedName>
</protein>
<gene>
    <name evidence="3" type="ORF">GCM10023187_34570</name>
</gene>
<feature type="transmembrane region" description="Helical" evidence="2">
    <location>
        <begin position="211"/>
        <end position="229"/>
    </location>
</feature>
<keyword evidence="2" id="KW-0472">Membrane</keyword>
<feature type="coiled-coil region" evidence="1">
    <location>
        <begin position="86"/>
        <end position="138"/>
    </location>
</feature>
<feature type="transmembrane region" description="Helical" evidence="2">
    <location>
        <begin position="241"/>
        <end position="259"/>
    </location>
</feature>
<feature type="transmembrane region" description="Helical" evidence="2">
    <location>
        <begin position="153"/>
        <end position="174"/>
    </location>
</feature>
<evidence type="ECO:0000256" key="2">
    <source>
        <dbReference type="SAM" id="Phobius"/>
    </source>
</evidence>
<keyword evidence="2" id="KW-0812">Transmembrane</keyword>
<proteinExistence type="predicted"/>
<keyword evidence="2" id="KW-1133">Transmembrane helix</keyword>
<dbReference type="RefSeq" id="WP_345269116.1">
    <property type="nucleotide sequence ID" value="NZ_BAABHB010000007.1"/>
</dbReference>